<evidence type="ECO:0000313" key="3">
    <source>
        <dbReference type="Proteomes" id="UP001444661"/>
    </source>
</evidence>
<gene>
    <name evidence="2" type="ORF">PG993_002666</name>
</gene>
<feature type="compositionally biased region" description="Basic residues" evidence="1">
    <location>
        <begin position="138"/>
        <end position="152"/>
    </location>
</feature>
<dbReference type="EMBL" id="JAQQWK010000002">
    <property type="protein sequence ID" value="KAK8051281.1"/>
    <property type="molecule type" value="Genomic_DNA"/>
</dbReference>
<feature type="compositionally biased region" description="Basic and acidic residues" evidence="1">
    <location>
        <begin position="86"/>
        <end position="103"/>
    </location>
</feature>
<protein>
    <recommendedName>
        <fullName evidence="4">Ankyrin repeat protein</fullName>
    </recommendedName>
</protein>
<comment type="caution">
    <text evidence="2">The sequence shown here is derived from an EMBL/GenBank/DDBJ whole genome shotgun (WGS) entry which is preliminary data.</text>
</comment>
<feature type="region of interest" description="Disordered" evidence="1">
    <location>
        <begin position="1"/>
        <end position="60"/>
    </location>
</feature>
<feature type="region of interest" description="Disordered" evidence="1">
    <location>
        <begin position="77"/>
        <end position="160"/>
    </location>
</feature>
<keyword evidence="3" id="KW-1185">Reference proteome</keyword>
<dbReference type="Proteomes" id="UP001444661">
    <property type="component" value="Unassembled WGS sequence"/>
</dbReference>
<name>A0ABR1TXA3_9PEZI</name>
<feature type="compositionally biased region" description="Basic and acidic residues" evidence="1">
    <location>
        <begin position="584"/>
        <end position="601"/>
    </location>
</feature>
<proteinExistence type="predicted"/>
<feature type="compositionally biased region" description="Polar residues" evidence="1">
    <location>
        <begin position="9"/>
        <end position="19"/>
    </location>
</feature>
<organism evidence="2 3">
    <name type="scientific">Apiospora rasikravindrae</name>
    <dbReference type="NCBI Taxonomy" id="990691"/>
    <lineage>
        <taxon>Eukaryota</taxon>
        <taxon>Fungi</taxon>
        <taxon>Dikarya</taxon>
        <taxon>Ascomycota</taxon>
        <taxon>Pezizomycotina</taxon>
        <taxon>Sordariomycetes</taxon>
        <taxon>Xylariomycetidae</taxon>
        <taxon>Amphisphaeriales</taxon>
        <taxon>Apiosporaceae</taxon>
        <taxon>Apiospora</taxon>
    </lineage>
</organism>
<feature type="region of interest" description="Disordered" evidence="1">
    <location>
        <begin position="583"/>
        <end position="611"/>
    </location>
</feature>
<evidence type="ECO:0000256" key="1">
    <source>
        <dbReference type="SAM" id="MobiDB-lite"/>
    </source>
</evidence>
<accession>A0ABR1TXA3</accession>
<feature type="compositionally biased region" description="Pro residues" evidence="1">
    <location>
        <begin position="119"/>
        <end position="128"/>
    </location>
</feature>
<sequence>MAPEKRNIDASSASPVEETQPTKKVCLNKCAQTKTKKETKKPSAIITTSAVSGEASPRLGKKFGSFVKKCEEIVAQPTSAPTAQQEEAKPVAEPITGDKRKAGDVASEQPDSKRSRPSSPVPETPSSPTPSSEEGVQKKKKKRRSNMKRKNRNQFTSADEALLEQITAGTVPEGTNVPDRVRRSIPDVSIRIVHNERVGDHKWDAQEELSFQRGGIEAKKVGDRPLPIYHAIANAGYSDELIERMMKAYISVHEGAVDGIWGKRAHSETYPPPLWWAIIHGRQGVVQMLFKLGARHDKVRFGNLEHLQGREPFTMPCKWEHVGHERCSPLWARRCCDMYNYLAWSIDRLLESRPAGVHADFDARMNAVETCMMWVQETHSDWMPSYDSSGTAGRTFFVEPLINAGFFRLLRRLEVRDGMSAVTAPKLLDHYVRDIAWSRKTEDALAWFKDLPPGRNARIDSRDFQGMLEQFAVRLADPRPGDELVKGEGDLANAYARVDAILAAWEARIPRPGELDESSAAASFQTYRGWAAELVAVDSTFWKWLAQFAQFAPPKFGALAKNANAIMHWQKLVTEWAESQTPIDTKKEDNTTGKQKTDGDTKATTCAAPIS</sequence>
<reference evidence="2 3" key="1">
    <citation type="submission" date="2023-01" db="EMBL/GenBank/DDBJ databases">
        <title>Analysis of 21 Apiospora genomes using comparative genomics revels a genus with tremendous synthesis potential of carbohydrate active enzymes and secondary metabolites.</title>
        <authorList>
            <person name="Sorensen T."/>
        </authorList>
    </citation>
    <scope>NUCLEOTIDE SEQUENCE [LARGE SCALE GENOMIC DNA]</scope>
    <source>
        <strain evidence="2 3">CBS 33761</strain>
    </source>
</reference>
<evidence type="ECO:0000313" key="2">
    <source>
        <dbReference type="EMBL" id="KAK8051281.1"/>
    </source>
</evidence>
<evidence type="ECO:0008006" key="4">
    <source>
        <dbReference type="Google" id="ProtNLM"/>
    </source>
</evidence>